<feature type="domain" description="RRM" evidence="4">
    <location>
        <begin position="105"/>
        <end position="183"/>
    </location>
</feature>
<gene>
    <name evidence="5" type="ORF">BABINDRAFT_160613</name>
</gene>
<dbReference type="InterPro" id="IPR035979">
    <property type="entry name" value="RBD_domain_sf"/>
</dbReference>
<accession>A0A1E3QU72</accession>
<evidence type="ECO:0000313" key="6">
    <source>
        <dbReference type="Proteomes" id="UP000094336"/>
    </source>
</evidence>
<dbReference type="Gene3D" id="3.30.70.330">
    <property type="match status" value="1"/>
</dbReference>
<keyword evidence="1 2" id="KW-0694">RNA-binding</keyword>
<dbReference type="PROSITE" id="PS50102">
    <property type="entry name" value="RRM"/>
    <property type="match status" value="1"/>
</dbReference>
<dbReference type="GeneID" id="30146189"/>
<dbReference type="EMBL" id="KV454428">
    <property type="protein sequence ID" value="ODQ81233.1"/>
    <property type="molecule type" value="Genomic_DNA"/>
</dbReference>
<dbReference type="STRING" id="984486.A0A1E3QU72"/>
<evidence type="ECO:0000256" key="2">
    <source>
        <dbReference type="PROSITE-ProRule" id="PRU00176"/>
    </source>
</evidence>
<dbReference type="Pfam" id="PF00076">
    <property type="entry name" value="RRM_1"/>
    <property type="match status" value="1"/>
</dbReference>
<organism evidence="5 6">
    <name type="scientific">Babjeviella inositovora NRRL Y-12698</name>
    <dbReference type="NCBI Taxonomy" id="984486"/>
    <lineage>
        <taxon>Eukaryota</taxon>
        <taxon>Fungi</taxon>
        <taxon>Dikarya</taxon>
        <taxon>Ascomycota</taxon>
        <taxon>Saccharomycotina</taxon>
        <taxon>Pichiomycetes</taxon>
        <taxon>Serinales incertae sedis</taxon>
        <taxon>Babjeviella</taxon>
    </lineage>
</organism>
<proteinExistence type="predicted"/>
<protein>
    <recommendedName>
        <fullName evidence="4">RRM domain-containing protein</fullName>
    </recommendedName>
</protein>
<sequence>MNSYPSNGGISKPQPKKKSQLNTSRSSDRRLAAGKQPAAFLHNALTNQPKPLPYLIQRQNGPSVPQYTLATPTSDVPEKIKTVKRSGGGKTWEDASLMEWDPKHFRLFVGNLGVDATDELLGRAFSAYPSLSKVKVPMDPKSQANKGYGFVAFADSSDYLKAFKEMNGKYVGQRPVQLKRAETVIKPVTVKRQGNKRR</sequence>
<dbReference type="AlphaFoldDB" id="A0A1E3QU72"/>
<keyword evidence="6" id="KW-1185">Reference proteome</keyword>
<dbReference type="InterPro" id="IPR050825">
    <property type="entry name" value="RBM42_RBP45_47-like"/>
</dbReference>
<dbReference type="InterPro" id="IPR000504">
    <property type="entry name" value="RRM_dom"/>
</dbReference>
<evidence type="ECO:0000256" key="1">
    <source>
        <dbReference type="ARBA" id="ARBA00022884"/>
    </source>
</evidence>
<evidence type="ECO:0000256" key="3">
    <source>
        <dbReference type="SAM" id="MobiDB-lite"/>
    </source>
</evidence>
<dbReference type="GO" id="GO:0003729">
    <property type="term" value="F:mRNA binding"/>
    <property type="evidence" value="ECO:0007669"/>
    <property type="project" value="InterPro"/>
</dbReference>
<evidence type="ECO:0000259" key="4">
    <source>
        <dbReference type="PROSITE" id="PS50102"/>
    </source>
</evidence>
<name>A0A1E3QU72_9ASCO</name>
<dbReference type="Proteomes" id="UP000094336">
    <property type="component" value="Unassembled WGS sequence"/>
</dbReference>
<dbReference type="RefSeq" id="XP_018986561.1">
    <property type="nucleotide sequence ID" value="XM_019128336.1"/>
</dbReference>
<dbReference type="PANTHER" id="PTHR47640:SF11">
    <property type="entry name" value="RNA-BINDING PROTEIN 42"/>
    <property type="match status" value="1"/>
</dbReference>
<evidence type="ECO:0000313" key="5">
    <source>
        <dbReference type="EMBL" id="ODQ81233.1"/>
    </source>
</evidence>
<dbReference type="InterPro" id="IPR012677">
    <property type="entry name" value="Nucleotide-bd_a/b_plait_sf"/>
</dbReference>
<feature type="region of interest" description="Disordered" evidence="3">
    <location>
        <begin position="1"/>
        <end position="38"/>
    </location>
</feature>
<dbReference type="SMART" id="SM00360">
    <property type="entry name" value="RRM"/>
    <property type="match status" value="1"/>
</dbReference>
<dbReference type="OrthoDB" id="1749473at2759"/>
<reference evidence="6" key="1">
    <citation type="submission" date="2016-05" db="EMBL/GenBank/DDBJ databases">
        <title>Comparative genomics of biotechnologically important yeasts.</title>
        <authorList>
            <consortium name="DOE Joint Genome Institute"/>
            <person name="Riley R."/>
            <person name="Haridas S."/>
            <person name="Wolfe K.H."/>
            <person name="Lopes M.R."/>
            <person name="Hittinger C.T."/>
            <person name="Goker M."/>
            <person name="Salamov A."/>
            <person name="Wisecaver J."/>
            <person name="Long T.M."/>
            <person name="Aerts A.L."/>
            <person name="Barry K."/>
            <person name="Choi C."/>
            <person name="Clum A."/>
            <person name="Coughlan A.Y."/>
            <person name="Deshpande S."/>
            <person name="Douglass A.P."/>
            <person name="Hanson S.J."/>
            <person name="Klenk H.-P."/>
            <person name="Labutti K."/>
            <person name="Lapidus A."/>
            <person name="Lindquist E."/>
            <person name="Lipzen A."/>
            <person name="Meier-Kolthoff J.P."/>
            <person name="Ohm R.A."/>
            <person name="Otillar R.P."/>
            <person name="Pangilinan J."/>
            <person name="Peng Y."/>
            <person name="Rokas A."/>
            <person name="Rosa C.A."/>
            <person name="Scheuner C."/>
            <person name="Sibirny A.A."/>
            <person name="Slot J.C."/>
            <person name="Stielow J.B."/>
            <person name="Sun H."/>
            <person name="Kurtzman C.P."/>
            <person name="Blackwell M."/>
            <person name="Grigoriev I.V."/>
            <person name="Jeffries T.W."/>
        </authorList>
    </citation>
    <scope>NUCLEOTIDE SEQUENCE [LARGE SCALE GENOMIC DNA]</scope>
    <source>
        <strain evidence="6">NRRL Y-12698</strain>
    </source>
</reference>
<dbReference type="PANTHER" id="PTHR47640">
    <property type="entry name" value="TRNA SELENOCYSTEINE 1-ASSOCIATED PROTEIN 1-RELATED-RELATED"/>
    <property type="match status" value="1"/>
</dbReference>
<dbReference type="SUPFAM" id="SSF54928">
    <property type="entry name" value="RNA-binding domain, RBD"/>
    <property type="match status" value="1"/>
</dbReference>